<name>A0ABM0JUF5_APLCA</name>
<sequence length="186" mass="20151">MQFLALFLLVAPVAYTLAAPDPTTICLPEKSSAYVFSLTDNRKANVSADFSQNKVAAVYDQGRRVSDLATNYTYMIDAAGACTRQPLPVLGFLTRCLPAKAVYLGTVFEGFVKKVSLDGWLIPVNQDTNVTLLTFTEPGQSNSYFVLRRDDSPRGQRITFVSNPVASVADSSVFNIPAVCPDSPAV</sequence>
<dbReference type="Proteomes" id="UP000694888">
    <property type="component" value="Unplaced"/>
</dbReference>
<evidence type="ECO:0000313" key="3">
    <source>
        <dbReference type="RefSeq" id="XP_005101749.1"/>
    </source>
</evidence>
<proteinExistence type="predicted"/>
<accession>A0ABM0JUF5</accession>
<dbReference type="GeneID" id="101845175"/>
<organism evidence="2 3">
    <name type="scientific">Aplysia californica</name>
    <name type="common">California sea hare</name>
    <dbReference type="NCBI Taxonomy" id="6500"/>
    <lineage>
        <taxon>Eukaryota</taxon>
        <taxon>Metazoa</taxon>
        <taxon>Spiralia</taxon>
        <taxon>Lophotrochozoa</taxon>
        <taxon>Mollusca</taxon>
        <taxon>Gastropoda</taxon>
        <taxon>Heterobranchia</taxon>
        <taxon>Euthyneura</taxon>
        <taxon>Tectipleura</taxon>
        <taxon>Aplysiida</taxon>
        <taxon>Aplysioidea</taxon>
        <taxon>Aplysiidae</taxon>
        <taxon>Aplysia</taxon>
    </lineage>
</organism>
<keyword evidence="1" id="KW-0732">Signal</keyword>
<feature type="signal peptide" evidence="1">
    <location>
        <begin position="1"/>
        <end position="18"/>
    </location>
</feature>
<gene>
    <name evidence="3" type="primary">LOC101845175</name>
</gene>
<protein>
    <submittedName>
        <fullName evidence="3">Uncharacterized protein LOC101845175</fullName>
    </submittedName>
</protein>
<keyword evidence="2" id="KW-1185">Reference proteome</keyword>
<reference evidence="3" key="1">
    <citation type="submission" date="2025-08" db="UniProtKB">
        <authorList>
            <consortium name="RefSeq"/>
        </authorList>
    </citation>
    <scope>IDENTIFICATION</scope>
</reference>
<evidence type="ECO:0000256" key="1">
    <source>
        <dbReference type="SAM" id="SignalP"/>
    </source>
</evidence>
<evidence type="ECO:0000313" key="2">
    <source>
        <dbReference type="Proteomes" id="UP000694888"/>
    </source>
</evidence>
<feature type="chain" id="PRO_5047354015" evidence="1">
    <location>
        <begin position="19"/>
        <end position="186"/>
    </location>
</feature>
<dbReference type="RefSeq" id="XP_005101749.1">
    <property type="nucleotide sequence ID" value="XM_005101692.1"/>
</dbReference>